<reference evidence="1" key="1">
    <citation type="submission" date="2021-06" db="EMBL/GenBank/DDBJ databases">
        <authorList>
            <person name="Kallberg Y."/>
            <person name="Tangrot J."/>
            <person name="Rosling A."/>
        </authorList>
    </citation>
    <scope>NUCLEOTIDE SEQUENCE</scope>
    <source>
        <strain evidence="1">MA461A</strain>
    </source>
</reference>
<name>A0ACA9NSW1_9GLOM</name>
<keyword evidence="2" id="KW-1185">Reference proteome</keyword>
<sequence>TDFSESINSSLVDFENTNNISIELVASDTELSSETDPTDEQDLQISVGDFYNSWDEAEACLKNYTKATGFSLRRKRVIVNVDGEVRRCTFECTHS</sequence>
<proteinExistence type="predicted"/>
<evidence type="ECO:0000313" key="2">
    <source>
        <dbReference type="Proteomes" id="UP000789920"/>
    </source>
</evidence>
<organism evidence="1 2">
    <name type="scientific">Racocetra persica</name>
    <dbReference type="NCBI Taxonomy" id="160502"/>
    <lineage>
        <taxon>Eukaryota</taxon>
        <taxon>Fungi</taxon>
        <taxon>Fungi incertae sedis</taxon>
        <taxon>Mucoromycota</taxon>
        <taxon>Glomeromycotina</taxon>
        <taxon>Glomeromycetes</taxon>
        <taxon>Diversisporales</taxon>
        <taxon>Gigasporaceae</taxon>
        <taxon>Racocetra</taxon>
    </lineage>
</organism>
<accession>A0ACA9NSW1</accession>
<feature type="non-terminal residue" evidence="1">
    <location>
        <position position="1"/>
    </location>
</feature>
<dbReference type="Proteomes" id="UP000789920">
    <property type="component" value="Unassembled WGS sequence"/>
</dbReference>
<gene>
    <name evidence="1" type="ORF">RPERSI_LOCUS8448</name>
</gene>
<comment type="caution">
    <text evidence="1">The sequence shown here is derived from an EMBL/GenBank/DDBJ whole genome shotgun (WGS) entry which is preliminary data.</text>
</comment>
<evidence type="ECO:0000313" key="1">
    <source>
        <dbReference type="EMBL" id="CAG8665390.1"/>
    </source>
</evidence>
<protein>
    <submittedName>
        <fullName evidence="1">6033_t:CDS:1</fullName>
    </submittedName>
</protein>
<feature type="non-terminal residue" evidence="1">
    <location>
        <position position="95"/>
    </location>
</feature>
<dbReference type="EMBL" id="CAJVQC010015276">
    <property type="protein sequence ID" value="CAG8665390.1"/>
    <property type="molecule type" value="Genomic_DNA"/>
</dbReference>